<dbReference type="RefSeq" id="WP_151072625.1">
    <property type="nucleotide sequence ID" value="NZ_CP032519.1"/>
</dbReference>
<dbReference type="AlphaFoldDB" id="A0A5P3VR74"/>
<evidence type="ECO:0000313" key="3">
    <source>
        <dbReference type="Proteomes" id="UP000325743"/>
    </source>
</evidence>
<accession>A0A5P3VR74</accession>
<name>A0A5P3VR74_9BURK</name>
<proteinExistence type="predicted"/>
<organism evidence="2 3">
    <name type="scientific">Cupriavidus oxalaticus</name>
    <dbReference type="NCBI Taxonomy" id="96344"/>
    <lineage>
        <taxon>Bacteria</taxon>
        <taxon>Pseudomonadati</taxon>
        <taxon>Pseudomonadota</taxon>
        <taxon>Betaproteobacteria</taxon>
        <taxon>Burkholderiales</taxon>
        <taxon>Burkholderiaceae</taxon>
        <taxon>Cupriavidus</taxon>
    </lineage>
</organism>
<evidence type="ECO:0000256" key="1">
    <source>
        <dbReference type="SAM" id="MobiDB-lite"/>
    </source>
</evidence>
<protein>
    <submittedName>
        <fullName evidence="2">Uncharacterized protein</fullName>
    </submittedName>
</protein>
<gene>
    <name evidence="2" type="ORF">D2917_28380</name>
</gene>
<dbReference type="EMBL" id="CP032519">
    <property type="protein sequence ID" value="QEZ47993.1"/>
    <property type="molecule type" value="Genomic_DNA"/>
</dbReference>
<dbReference type="Proteomes" id="UP000325743">
    <property type="component" value="Chromosome 2"/>
</dbReference>
<feature type="compositionally biased region" description="Basic residues" evidence="1">
    <location>
        <begin position="294"/>
        <end position="303"/>
    </location>
</feature>
<reference evidence="2 3" key="1">
    <citation type="submission" date="2018-09" db="EMBL/GenBank/DDBJ databases">
        <title>Complete genome sequence of Cupriavidus oxalaticus T2, a bacterium capable of phenol tolerance and degradation.</title>
        <authorList>
            <person name="Yan J."/>
        </authorList>
    </citation>
    <scope>NUCLEOTIDE SEQUENCE [LARGE SCALE GENOMIC DNA]</scope>
    <source>
        <strain evidence="2 3">T2</strain>
    </source>
</reference>
<sequence>MKKDEYLRNDDVSGLINFLAGVINGSIPIQFPYVFHSAKVPSSFSASFGLSGVAPTLKDLFDRYWWDRKSYEENAETLTRIRNSLRNSLKESAPNAANVYNAVADLMDWGLHPKAAAANKAWAEAQGANLSNLLLKGKAALESEDSAFDAFPGIRMNAGYTKVYALLCENSIIYDGRVGAALCWLVRLYLVRNGHKGQIPDTLAFLWSGGLSAQHRNPSGDGFAFEPLRNGMHGASEAWVDVNMRANWILESARNQSDAEWCRYEDGLRKLEAALFMLGYALPAGQGIESANKRTNKRERKHKSQEVPPGHLPFYEAPGYFSYTELVDFMRGQQLPFMIIGGDNQSFDKHAKPHSLDYWLRARSSRPDVRQSTTTLVDDLLATGLFVRRNDVCPASGRVCNSVGLTNAISCQLL</sequence>
<evidence type="ECO:0000313" key="2">
    <source>
        <dbReference type="EMBL" id="QEZ47993.1"/>
    </source>
</evidence>
<feature type="region of interest" description="Disordered" evidence="1">
    <location>
        <begin position="289"/>
        <end position="309"/>
    </location>
</feature>